<comment type="similarity">
    <text evidence="1">Belongs to the isochorismatase family.</text>
</comment>
<dbReference type="AlphaFoldDB" id="A0AAD6HAJ2"/>
<sequence length="527" mass="58914">MGSEAENGPFVPALIVVDMQEDFCPPNGSLAVQDARFIAPLINSLLAQPGFVSRIATQDYHPADHISFASNHPAPNNRPFESFIEMKNPNPAPGQDPETKLQQLWPVHCVEGTSGADVIPEIEAERFDLVIQKGRHSQVEMYSAFADAFGNLDPSVTRQSVTVDITSELQAKGVTDVFVVGVAGDYCVKSTAIDAVKAGFRSWLIEEGTKCVNPAGWGQIKEELSIAGVSVIHAGDAVLQKLSVAAQIYFDEVCFSMMPHSTGASTPSVAITALDEKLTDTATKSPAQFLHDHGLTADNLPYWLMNVPHSKWTAECPPFLLDQSPKNIRCLATPDTEYQRQNWELGPFVFADLELLFPVGTNRIDRFQRVPSDLRKYLEYVAHIKAEYGSVMRFVVKERLAWGDGDTKDLIPKGEPFEFDEDIRILYNDWPYGIDTDIIHLVVWTKFELPDDPITGDVTPETHLAIEQYVQRTFCSRVAAEQVVWFKNWKSLKSVHAVEHFHVMLHRPDLVFVREITRGDIPLIERV</sequence>
<keyword evidence="10" id="KW-1185">Reference proteome</keyword>
<evidence type="ECO:0000256" key="5">
    <source>
        <dbReference type="ARBA" id="ARBA00037900"/>
    </source>
</evidence>
<gene>
    <name evidence="9" type="ORF">N7493_011781</name>
</gene>
<proteinExistence type="inferred from homology"/>
<dbReference type="PANTHER" id="PTHR11080">
    <property type="entry name" value="PYRAZINAMIDASE/NICOTINAMIDASE"/>
    <property type="match status" value="1"/>
</dbReference>
<keyword evidence="3" id="KW-0479">Metal-binding</keyword>
<dbReference type="Gene3D" id="3.40.50.850">
    <property type="entry name" value="Isochorismatase-like"/>
    <property type="match status" value="1"/>
</dbReference>
<feature type="domain" description="Isochorismatase-like" evidence="8">
    <location>
        <begin position="13"/>
        <end position="228"/>
    </location>
</feature>
<dbReference type="Proteomes" id="UP001215712">
    <property type="component" value="Unassembled WGS sequence"/>
</dbReference>
<evidence type="ECO:0000256" key="2">
    <source>
        <dbReference type="ARBA" id="ARBA00022642"/>
    </source>
</evidence>
<evidence type="ECO:0000256" key="4">
    <source>
        <dbReference type="ARBA" id="ARBA00022801"/>
    </source>
</evidence>
<dbReference type="InterPro" id="IPR036380">
    <property type="entry name" value="Isochorismatase-like_sf"/>
</dbReference>
<reference evidence="9" key="1">
    <citation type="journal article" date="2023" name="IMA Fungus">
        <title>Comparative genomic study of the Penicillium genus elucidates a diverse pangenome and 15 lateral gene transfer events.</title>
        <authorList>
            <person name="Petersen C."/>
            <person name="Sorensen T."/>
            <person name="Nielsen M.R."/>
            <person name="Sondergaard T.E."/>
            <person name="Sorensen J.L."/>
            <person name="Fitzpatrick D.A."/>
            <person name="Frisvad J.C."/>
            <person name="Nielsen K.L."/>
        </authorList>
    </citation>
    <scope>NUCLEOTIDE SEQUENCE</scope>
    <source>
        <strain evidence="9">IBT 17514</strain>
    </source>
</reference>
<dbReference type="InterPro" id="IPR052347">
    <property type="entry name" value="Isochorismatase_Nicotinamidase"/>
</dbReference>
<evidence type="ECO:0000256" key="6">
    <source>
        <dbReference type="ARBA" id="ARBA00039017"/>
    </source>
</evidence>
<organism evidence="9 10">
    <name type="scientific">Penicillium malachiteum</name>
    <dbReference type="NCBI Taxonomy" id="1324776"/>
    <lineage>
        <taxon>Eukaryota</taxon>
        <taxon>Fungi</taxon>
        <taxon>Dikarya</taxon>
        <taxon>Ascomycota</taxon>
        <taxon>Pezizomycotina</taxon>
        <taxon>Eurotiomycetes</taxon>
        <taxon>Eurotiomycetidae</taxon>
        <taxon>Eurotiales</taxon>
        <taxon>Aspergillaceae</taxon>
        <taxon>Penicillium</taxon>
    </lineage>
</organism>
<evidence type="ECO:0000313" key="9">
    <source>
        <dbReference type="EMBL" id="KAJ5703392.1"/>
    </source>
</evidence>
<dbReference type="InterPro" id="IPR022036">
    <property type="entry name" value="DUF3605"/>
</dbReference>
<keyword evidence="4" id="KW-0378">Hydrolase</keyword>
<dbReference type="Pfam" id="PF00857">
    <property type="entry name" value="Isochorismatase"/>
    <property type="match status" value="1"/>
</dbReference>
<dbReference type="EC" id="3.5.1.19" evidence="6"/>
<evidence type="ECO:0000256" key="1">
    <source>
        <dbReference type="ARBA" id="ARBA00006336"/>
    </source>
</evidence>
<dbReference type="GO" id="GO:0019363">
    <property type="term" value="P:pyridine nucleotide biosynthetic process"/>
    <property type="evidence" value="ECO:0007669"/>
    <property type="project" value="UniProtKB-KW"/>
</dbReference>
<dbReference type="InterPro" id="IPR000868">
    <property type="entry name" value="Isochorismatase-like_dom"/>
</dbReference>
<dbReference type="SUPFAM" id="SSF52499">
    <property type="entry name" value="Isochorismatase-like hydrolases"/>
    <property type="match status" value="1"/>
</dbReference>
<evidence type="ECO:0000256" key="3">
    <source>
        <dbReference type="ARBA" id="ARBA00022723"/>
    </source>
</evidence>
<evidence type="ECO:0000256" key="7">
    <source>
        <dbReference type="ARBA" id="ARBA00043224"/>
    </source>
</evidence>
<dbReference type="Pfam" id="PF12239">
    <property type="entry name" value="DUF3605"/>
    <property type="match status" value="1"/>
</dbReference>
<dbReference type="PANTHER" id="PTHR11080:SF2">
    <property type="entry name" value="LD05707P"/>
    <property type="match status" value="1"/>
</dbReference>
<comment type="pathway">
    <text evidence="5">Cofactor biosynthesis; nicotinate biosynthesis; nicotinate from nicotinamide: step 1/1.</text>
</comment>
<name>A0AAD6HAJ2_9EURO</name>
<keyword evidence="2" id="KW-0662">Pyridine nucleotide biosynthesis</keyword>
<protein>
    <recommendedName>
        <fullName evidence="6">nicotinamidase</fullName>
        <ecNumber evidence="6">3.5.1.19</ecNumber>
    </recommendedName>
    <alternativeName>
        <fullName evidence="7">Nicotinamide deamidase</fullName>
    </alternativeName>
</protein>
<dbReference type="GO" id="GO:0008936">
    <property type="term" value="F:nicotinamidase activity"/>
    <property type="evidence" value="ECO:0007669"/>
    <property type="project" value="UniProtKB-EC"/>
</dbReference>
<accession>A0AAD6HAJ2</accession>
<reference evidence="9" key="2">
    <citation type="submission" date="2023-01" db="EMBL/GenBank/DDBJ databases">
        <authorList>
            <person name="Petersen C."/>
        </authorList>
    </citation>
    <scope>NUCLEOTIDE SEQUENCE</scope>
    <source>
        <strain evidence="9">IBT 17514</strain>
    </source>
</reference>
<evidence type="ECO:0000313" key="10">
    <source>
        <dbReference type="Proteomes" id="UP001215712"/>
    </source>
</evidence>
<dbReference type="GO" id="GO:0046872">
    <property type="term" value="F:metal ion binding"/>
    <property type="evidence" value="ECO:0007669"/>
    <property type="project" value="UniProtKB-KW"/>
</dbReference>
<comment type="caution">
    <text evidence="9">The sequence shown here is derived from an EMBL/GenBank/DDBJ whole genome shotgun (WGS) entry which is preliminary data.</text>
</comment>
<evidence type="ECO:0000259" key="8">
    <source>
        <dbReference type="Pfam" id="PF00857"/>
    </source>
</evidence>
<dbReference type="EMBL" id="JAQJAN010000023">
    <property type="protein sequence ID" value="KAJ5703392.1"/>
    <property type="molecule type" value="Genomic_DNA"/>
</dbReference>